<dbReference type="PROSITE" id="PS51257">
    <property type="entry name" value="PROKAR_LIPOPROTEIN"/>
    <property type="match status" value="1"/>
</dbReference>
<proteinExistence type="predicted"/>
<feature type="domain" description="Ground-like" evidence="2">
    <location>
        <begin position="81"/>
        <end position="151"/>
    </location>
</feature>
<keyword evidence="1" id="KW-0732">Signal</keyword>
<evidence type="ECO:0000313" key="4">
    <source>
        <dbReference type="Proteomes" id="UP000053766"/>
    </source>
</evidence>
<dbReference type="Proteomes" id="UP000053766">
    <property type="component" value="Unassembled WGS sequence"/>
</dbReference>
<keyword evidence="4" id="KW-1185">Reference proteome</keyword>
<evidence type="ECO:0000259" key="2">
    <source>
        <dbReference type="Pfam" id="PF04155"/>
    </source>
</evidence>
<dbReference type="Pfam" id="PF04155">
    <property type="entry name" value="Ground-like"/>
    <property type="match status" value="1"/>
</dbReference>
<dbReference type="AlphaFoldDB" id="A0A0D8XG96"/>
<dbReference type="EMBL" id="KN716832">
    <property type="protein sequence ID" value="KJH41401.1"/>
    <property type="molecule type" value="Genomic_DNA"/>
</dbReference>
<dbReference type="OrthoDB" id="5856073at2759"/>
<feature type="signal peptide" evidence="1">
    <location>
        <begin position="1"/>
        <end position="15"/>
    </location>
</feature>
<dbReference type="STRING" id="29172.A0A0D8XG96"/>
<reference evidence="4" key="2">
    <citation type="journal article" date="2016" name="Sci. Rep.">
        <title>Dictyocaulus viviparus genome, variome and transcriptome elucidate lungworm biology and support future intervention.</title>
        <authorList>
            <person name="McNulty S.N."/>
            <person name="Strube C."/>
            <person name="Rosa B.A."/>
            <person name="Martin J.C."/>
            <person name="Tyagi R."/>
            <person name="Choi Y.J."/>
            <person name="Wang Q."/>
            <person name="Hallsworth Pepin K."/>
            <person name="Zhang X."/>
            <person name="Ozersky P."/>
            <person name="Wilson R.K."/>
            <person name="Sternberg P.W."/>
            <person name="Gasser R.B."/>
            <person name="Mitreva M."/>
        </authorList>
    </citation>
    <scope>NUCLEOTIDE SEQUENCE [LARGE SCALE GENOMIC DNA]</scope>
    <source>
        <strain evidence="4">HannoverDv2000</strain>
    </source>
</reference>
<feature type="chain" id="PRO_5013108035" evidence="1">
    <location>
        <begin position="16"/>
        <end position="158"/>
    </location>
</feature>
<evidence type="ECO:0000256" key="1">
    <source>
        <dbReference type="SAM" id="SignalP"/>
    </source>
</evidence>
<reference evidence="3 4" key="1">
    <citation type="submission" date="2013-11" db="EMBL/GenBank/DDBJ databases">
        <title>Draft genome of the bovine lungworm Dictyocaulus viviparus.</title>
        <authorList>
            <person name="Mitreva M."/>
        </authorList>
    </citation>
    <scope>NUCLEOTIDE SEQUENCE [LARGE SCALE GENOMIC DNA]</scope>
    <source>
        <strain evidence="3 4">HannoverDv2000</strain>
    </source>
</reference>
<name>A0A0D8XG96_DICVI</name>
<gene>
    <name evidence="3" type="ORF">DICVIV_12627</name>
</gene>
<organism evidence="3 4">
    <name type="scientific">Dictyocaulus viviparus</name>
    <name type="common">Bovine lungworm</name>
    <dbReference type="NCBI Taxonomy" id="29172"/>
    <lineage>
        <taxon>Eukaryota</taxon>
        <taxon>Metazoa</taxon>
        <taxon>Ecdysozoa</taxon>
        <taxon>Nematoda</taxon>
        <taxon>Chromadorea</taxon>
        <taxon>Rhabditida</taxon>
        <taxon>Rhabditina</taxon>
        <taxon>Rhabditomorpha</taxon>
        <taxon>Strongyloidea</taxon>
        <taxon>Metastrongylidae</taxon>
        <taxon>Dictyocaulus</taxon>
    </lineage>
</organism>
<sequence>MKTAILFALVAASTAFLFPSSGGCGCGGGGGCGGDTSCLPKLQCQKICFNIPSLSIPSPCSSGGGGCGCGGGRKKRAISGDVKCTDPELRKLILGSIRNDVTDSRNNIVSALKEKHGDARFLVSCVQGQAAFKSSADEYCSDGTPQLTCHVARAVDEN</sequence>
<accession>A0A0D8XG96</accession>
<dbReference type="InterPro" id="IPR007284">
    <property type="entry name" value="Ground-like_dom"/>
</dbReference>
<protein>
    <submittedName>
        <fullName evidence="3">Ground-like domain protein</fullName>
    </submittedName>
</protein>
<evidence type="ECO:0000313" key="3">
    <source>
        <dbReference type="EMBL" id="KJH41401.1"/>
    </source>
</evidence>